<keyword evidence="2" id="KW-1003">Cell membrane</keyword>
<dbReference type="HOGENOM" id="CLU_077931_2_0_0"/>
<feature type="transmembrane region" description="Helical" evidence="3">
    <location>
        <begin position="99"/>
        <end position="117"/>
    </location>
</feature>
<dbReference type="Gene3D" id="1.10.1760.20">
    <property type="match status" value="1"/>
</dbReference>
<name>D7BDB0_ALLS1</name>
<keyword evidence="3" id="KW-1133">Transmembrane helix</keyword>
<dbReference type="EMBL" id="CP002042">
    <property type="protein sequence ID" value="ADH63028.1"/>
    <property type="molecule type" value="Genomic_DNA"/>
</dbReference>
<dbReference type="PANTHER" id="PTHR34295">
    <property type="entry name" value="BIOTIN TRANSPORTER BIOY"/>
    <property type="match status" value="1"/>
</dbReference>
<dbReference type="OrthoDB" id="9803495at2"/>
<comment type="subcellular location">
    <subcellularLocation>
        <location evidence="2">Cell membrane</location>
        <topology evidence="2">Multi-pass membrane protein</topology>
    </subcellularLocation>
</comment>
<gene>
    <name evidence="4" type="ordered locus">Mesil_1123</name>
</gene>
<dbReference type="KEGG" id="msv:Mesil_1123"/>
<dbReference type="PIRSF" id="PIRSF016661">
    <property type="entry name" value="BioY"/>
    <property type="match status" value="1"/>
</dbReference>
<feature type="transmembrane region" description="Helical" evidence="3">
    <location>
        <begin position="173"/>
        <end position="194"/>
    </location>
</feature>
<protein>
    <recommendedName>
        <fullName evidence="2">Biotin transporter</fullName>
    </recommendedName>
</protein>
<comment type="similarity">
    <text evidence="1 2">Belongs to the BioY family.</text>
</comment>
<dbReference type="AlphaFoldDB" id="D7BDB0"/>
<evidence type="ECO:0000256" key="1">
    <source>
        <dbReference type="ARBA" id="ARBA00010692"/>
    </source>
</evidence>
<keyword evidence="3" id="KW-0812">Transmembrane</keyword>
<dbReference type="Pfam" id="PF02632">
    <property type="entry name" value="BioY"/>
    <property type="match status" value="1"/>
</dbReference>
<keyword evidence="2 3" id="KW-0472">Membrane</keyword>
<dbReference type="RefSeq" id="WP_013157608.1">
    <property type="nucleotide sequence ID" value="NC_014212.1"/>
</dbReference>
<dbReference type="InterPro" id="IPR003784">
    <property type="entry name" value="BioY"/>
</dbReference>
<evidence type="ECO:0000313" key="5">
    <source>
        <dbReference type="Proteomes" id="UP000001916"/>
    </source>
</evidence>
<feature type="transmembrane region" description="Helical" evidence="3">
    <location>
        <begin position="55"/>
        <end position="79"/>
    </location>
</feature>
<dbReference type="Proteomes" id="UP000001916">
    <property type="component" value="Chromosome"/>
</dbReference>
<reference evidence="4 5" key="1">
    <citation type="journal article" date="2010" name="Stand. Genomic Sci.">
        <title>Complete genome sequence of Meiothermus silvanus type strain (VI-R2).</title>
        <authorList>
            <person name="Sikorski J."/>
            <person name="Tindall B.J."/>
            <person name="Lowry S."/>
            <person name="Lucas S."/>
            <person name="Nolan M."/>
            <person name="Copeland A."/>
            <person name="Glavina Del Rio T."/>
            <person name="Tice H."/>
            <person name="Cheng J.F."/>
            <person name="Han C."/>
            <person name="Pitluck S."/>
            <person name="Liolios K."/>
            <person name="Ivanova N."/>
            <person name="Mavromatis K."/>
            <person name="Mikhailova N."/>
            <person name="Pati A."/>
            <person name="Goodwin L."/>
            <person name="Chen A."/>
            <person name="Palaniappan K."/>
            <person name="Land M."/>
            <person name="Hauser L."/>
            <person name="Chang Y.J."/>
            <person name="Jeffries C.D."/>
            <person name="Rohde M."/>
            <person name="Goker M."/>
            <person name="Woyke T."/>
            <person name="Bristow J."/>
            <person name="Eisen J.A."/>
            <person name="Markowitz V."/>
            <person name="Hugenholtz P."/>
            <person name="Kyrpides N.C."/>
            <person name="Klenk H.P."/>
            <person name="Lapidus A."/>
        </authorList>
    </citation>
    <scope>NUCLEOTIDE SEQUENCE [LARGE SCALE GENOMIC DNA]</scope>
    <source>
        <strain evidence="5">ATCC 700542 / DSM 9946 / VI-R2</strain>
    </source>
</reference>
<evidence type="ECO:0000256" key="3">
    <source>
        <dbReference type="SAM" id="Phobius"/>
    </source>
</evidence>
<feature type="transmembrane region" description="Helical" evidence="3">
    <location>
        <begin position="129"/>
        <end position="153"/>
    </location>
</feature>
<feature type="transmembrane region" description="Helical" evidence="3">
    <location>
        <begin position="26"/>
        <end position="48"/>
    </location>
</feature>
<proteinExistence type="inferred from homology"/>
<evidence type="ECO:0000313" key="4">
    <source>
        <dbReference type="EMBL" id="ADH63028.1"/>
    </source>
</evidence>
<dbReference type="PANTHER" id="PTHR34295:SF1">
    <property type="entry name" value="BIOTIN TRANSPORTER BIOY"/>
    <property type="match status" value="1"/>
</dbReference>
<organism evidence="4 5">
    <name type="scientific">Allomeiothermus silvanus (strain ATCC 700542 / DSM 9946 / NBRC 106475 / NCIMB 13440 / VI-R2)</name>
    <name type="common">Thermus silvanus</name>
    <dbReference type="NCBI Taxonomy" id="526227"/>
    <lineage>
        <taxon>Bacteria</taxon>
        <taxon>Thermotogati</taxon>
        <taxon>Deinococcota</taxon>
        <taxon>Deinococci</taxon>
        <taxon>Thermales</taxon>
        <taxon>Thermaceae</taxon>
        <taxon>Allomeiothermus</taxon>
    </lineage>
</organism>
<dbReference type="STRING" id="526227.Mesil_1123"/>
<sequence>MNPTQTLPYLPLAKSFLPTRTLIRDVVLVLAGCLFVALTAQFAVGAPVPITGQTFGVLLVGAVLGSRLGFLALVTYVLAGSLGAPFFAGGASGIGKGLTLGYLVAFPIAAWLVGYLVERFGADRSFFKTLGMMLVANLLIYAIGVPWLGYVGFKLGIFKDWNTVIMAGMTKFLLGDFIKAVLAASLLPLAWRFVGRK</sequence>
<keyword evidence="5" id="KW-1185">Reference proteome</keyword>
<dbReference type="eggNOG" id="COG1268">
    <property type="taxonomic scope" value="Bacteria"/>
</dbReference>
<dbReference type="GO" id="GO:0005886">
    <property type="term" value="C:plasma membrane"/>
    <property type="evidence" value="ECO:0007669"/>
    <property type="project" value="UniProtKB-SubCell"/>
</dbReference>
<keyword evidence="2" id="KW-0813">Transport</keyword>
<accession>D7BDB0</accession>
<dbReference type="GO" id="GO:0015225">
    <property type="term" value="F:biotin transmembrane transporter activity"/>
    <property type="evidence" value="ECO:0007669"/>
    <property type="project" value="UniProtKB-UniRule"/>
</dbReference>
<evidence type="ECO:0000256" key="2">
    <source>
        <dbReference type="PIRNR" id="PIRNR016661"/>
    </source>
</evidence>